<name>A0A7X0PJN0_9BURK</name>
<feature type="domain" description="NIF system FeS cluster assembly NifU C-terminal" evidence="1">
    <location>
        <begin position="14"/>
        <end position="67"/>
    </location>
</feature>
<dbReference type="InterPro" id="IPR034904">
    <property type="entry name" value="FSCA_dom_sf"/>
</dbReference>
<evidence type="ECO:0000259" key="1">
    <source>
        <dbReference type="Pfam" id="PF01106"/>
    </source>
</evidence>
<dbReference type="Gene3D" id="3.30.300.130">
    <property type="entry name" value="Fe-S cluster assembly (FSCA)"/>
    <property type="match status" value="1"/>
</dbReference>
<evidence type="ECO:0000313" key="2">
    <source>
        <dbReference type="EMBL" id="MBB6563178.1"/>
    </source>
</evidence>
<reference evidence="2 3" key="1">
    <citation type="submission" date="2020-08" db="EMBL/GenBank/DDBJ databases">
        <title>Functional genomics of gut bacteria from endangered species of beetles.</title>
        <authorList>
            <person name="Carlos-Shanley C."/>
        </authorList>
    </citation>
    <scope>NUCLEOTIDE SEQUENCE [LARGE SCALE GENOMIC DNA]</scope>
    <source>
        <strain evidence="2 3">S00198</strain>
    </source>
</reference>
<sequence length="118" mass="12232">MAAAIDPQALQARIASVNVLVRSHAGEIELVGVAGDGRVTVRYTGMCAGCDYRPVTTAGTVEPALLDVAGVTSVAVAGPRISEAACARIGATLDQTAARERAVRIVRQIEHDNRIALP</sequence>
<dbReference type="Proteomes" id="UP000575083">
    <property type="component" value="Unassembled WGS sequence"/>
</dbReference>
<dbReference type="InterPro" id="IPR001075">
    <property type="entry name" value="NIF_FeS_clus_asmbl_NifU_C"/>
</dbReference>
<protein>
    <submittedName>
        <fullName evidence="2">Fe-S cluster biogenesis protein NfuA</fullName>
    </submittedName>
</protein>
<organism evidence="2 3">
    <name type="scientific">Acidovorax soli</name>
    <dbReference type="NCBI Taxonomy" id="592050"/>
    <lineage>
        <taxon>Bacteria</taxon>
        <taxon>Pseudomonadati</taxon>
        <taxon>Pseudomonadota</taxon>
        <taxon>Betaproteobacteria</taxon>
        <taxon>Burkholderiales</taxon>
        <taxon>Comamonadaceae</taxon>
        <taxon>Acidovorax</taxon>
    </lineage>
</organism>
<dbReference type="AlphaFoldDB" id="A0A7X0PJN0"/>
<dbReference type="GO" id="GO:0051536">
    <property type="term" value="F:iron-sulfur cluster binding"/>
    <property type="evidence" value="ECO:0007669"/>
    <property type="project" value="InterPro"/>
</dbReference>
<dbReference type="EMBL" id="JACHLK010000017">
    <property type="protein sequence ID" value="MBB6563178.1"/>
    <property type="molecule type" value="Genomic_DNA"/>
</dbReference>
<dbReference type="GO" id="GO:0005506">
    <property type="term" value="F:iron ion binding"/>
    <property type="evidence" value="ECO:0007669"/>
    <property type="project" value="InterPro"/>
</dbReference>
<dbReference type="GO" id="GO:0016226">
    <property type="term" value="P:iron-sulfur cluster assembly"/>
    <property type="evidence" value="ECO:0007669"/>
    <property type="project" value="InterPro"/>
</dbReference>
<keyword evidence="3" id="KW-1185">Reference proteome</keyword>
<comment type="caution">
    <text evidence="2">The sequence shown here is derived from an EMBL/GenBank/DDBJ whole genome shotgun (WGS) entry which is preliminary data.</text>
</comment>
<dbReference type="SUPFAM" id="SSF117916">
    <property type="entry name" value="Fe-S cluster assembly (FSCA) domain-like"/>
    <property type="match status" value="1"/>
</dbReference>
<proteinExistence type="predicted"/>
<dbReference type="Pfam" id="PF01106">
    <property type="entry name" value="NifU"/>
    <property type="match status" value="1"/>
</dbReference>
<evidence type="ECO:0000313" key="3">
    <source>
        <dbReference type="Proteomes" id="UP000575083"/>
    </source>
</evidence>
<gene>
    <name evidence="2" type="ORF">HNP48_005897</name>
</gene>
<accession>A0A7X0PJN0</accession>